<evidence type="ECO:0008006" key="3">
    <source>
        <dbReference type="Google" id="ProtNLM"/>
    </source>
</evidence>
<dbReference type="EMBL" id="BSST01000001">
    <property type="protein sequence ID" value="GLX76705.1"/>
    <property type="molecule type" value="Genomic_DNA"/>
</dbReference>
<gene>
    <name evidence="1" type="ORF">tinsulaeT_00450</name>
</gene>
<accession>A0ABQ6GQJ9</accession>
<dbReference type="RefSeq" id="WP_284242497.1">
    <property type="nucleotide sequence ID" value="NZ_BSST01000001.1"/>
</dbReference>
<proteinExistence type="predicted"/>
<reference evidence="1 2" key="1">
    <citation type="submission" date="2023-03" db="EMBL/GenBank/DDBJ databases">
        <title>Draft genome sequence of Thalassotalea insulae KCTC 62186T.</title>
        <authorList>
            <person name="Sawabe T."/>
        </authorList>
    </citation>
    <scope>NUCLEOTIDE SEQUENCE [LARGE SCALE GENOMIC DNA]</scope>
    <source>
        <strain evidence="1 2">KCTC 62186</strain>
    </source>
</reference>
<protein>
    <recommendedName>
        <fullName evidence="3">DUF2750 domain-containing protein</fullName>
    </recommendedName>
</protein>
<organism evidence="1 2">
    <name type="scientific">Thalassotalea insulae</name>
    <dbReference type="NCBI Taxonomy" id="2056778"/>
    <lineage>
        <taxon>Bacteria</taxon>
        <taxon>Pseudomonadati</taxon>
        <taxon>Pseudomonadota</taxon>
        <taxon>Gammaproteobacteria</taxon>
        <taxon>Alteromonadales</taxon>
        <taxon>Colwelliaceae</taxon>
        <taxon>Thalassotalea</taxon>
    </lineage>
</organism>
<comment type="caution">
    <text evidence="1">The sequence shown here is derived from an EMBL/GenBank/DDBJ whole genome shotgun (WGS) entry which is preliminary data.</text>
</comment>
<name>A0ABQ6GQJ9_9GAMM</name>
<dbReference type="InterPro" id="IPR021284">
    <property type="entry name" value="DUF2750"/>
</dbReference>
<dbReference type="Proteomes" id="UP001157186">
    <property type="component" value="Unassembled WGS sequence"/>
</dbReference>
<sequence length="120" mass="13749">MSVGSQIEKFYKEVSETQILWFAEFPDGTILEFDVSEHQVSFPVWSSRSRILRLKKLAPELLSEVEPIQMSWSEFKESMVPILEKKERLVNLNLSGKDLTGFDLKLSSLISNLDAQINVS</sequence>
<evidence type="ECO:0000313" key="1">
    <source>
        <dbReference type="EMBL" id="GLX76705.1"/>
    </source>
</evidence>
<evidence type="ECO:0000313" key="2">
    <source>
        <dbReference type="Proteomes" id="UP001157186"/>
    </source>
</evidence>
<keyword evidence="2" id="KW-1185">Reference proteome</keyword>
<dbReference type="Pfam" id="PF11042">
    <property type="entry name" value="DUF2750"/>
    <property type="match status" value="1"/>
</dbReference>